<reference evidence="1" key="1">
    <citation type="submission" date="2014-11" db="EMBL/GenBank/DDBJ databases">
        <authorList>
            <person name="Amaro Gonzalez C."/>
        </authorList>
    </citation>
    <scope>NUCLEOTIDE SEQUENCE</scope>
</reference>
<organism evidence="1">
    <name type="scientific">Anguilla anguilla</name>
    <name type="common">European freshwater eel</name>
    <name type="synonym">Muraena anguilla</name>
    <dbReference type="NCBI Taxonomy" id="7936"/>
    <lineage>
        <taxon>Eukaryota</taxon>
        <taxon>Metazoa</taxon>
        <taxon>Chordata</taxon>
        <taxon>Craniata</taxon>
        <taxon>Vertebrata</taxon>
        <taxon>Euteleostomi</taxon>
        <taxon>Actinopterygii</taxon>
        <taxon>Neopterygii</taxon>
        <taxon>Teleostei</taxon>
        <taxon>Anguilliformes</taxon>
        <taxon>Anguillidae</taxon>
        <taxon>Anguilla</taxon>
    </lineage>
</organism>
<dbReference type="AlphaFoldDB" id="A0A0E9UGW1"/>
<accession>A0A0E9UGW1</accession>
<protein>
    <submittedName>
        <fullName evidence="1">Uncharacterized protein</fullName>
    </submittedName>
</protein>
<name>A0A0E9UGW1_ANGAN</name>
<proteinExistence type="predicted"/>
<sequence length="27" mass="3319">MYLIFCGYIVVRCIQYCLWFDINCPKN</sequence>
<evidence type="ECO:0000313" key="1">
    <source>
        <dbReference type="EMBL" id="JAH64213.1"/>
    </source>
</evidence>
<reference evidence="1" key="2">
    <citation type="journal article" date="2015" name="Fish Shellfish Immunol.">
        <title>Early steps in the European eel (Anguilla anguilla)-Vibrio vulnificus interaction in the gills: Role of the RtxA13 toxin.</title>
        <authorList>
            <person name="Callol A."/>
            <person name="Pajuelo D."/>
            <person name="Ebbesson L."/>
            <person name="Teles M."/>
            <person name="MacKenzie S."/>
            <person name="Amaro C."/>
        </authorList>
    </citation>
    <scope>NUCLEOTIDE SEQUENCE</scope>
</reference>
<dbReference type="EMBL" id="GBXM01044364">
    <property type="protein sequence ID" value="JAH64213.1"/>
    <property type="molecule type" value="Transcribed_RNA"/>
</dbReference>